<gene>
    <name evidence="2" type="ORF">NSK_000699</name>
</gene>
<evidence type="ECO:0000256" key="1">
    <source>
        <dbReference type="SAM" id="MobiDB-lite"/>
    </source>
</evidence>
<comment type="caution">
    <text evidence="2">The sequence shown here is derived from an EMBL/GenBank/DDBJ whole genome shotgun (WGS) entry which is preliminary data.</text>
</comment>
<dbReference type="AlphaFoldDB" id="A0A4D9DA83"/>
<reference evidence="2 3" key="1">
    <citation type="submission" date="2019-01" db="EMBL/GenBank/DDBJ databases">
        <title>Nuclear Genome Assembly of the Microalgal Biofuel strain Nannochloropsis salina CCMP1776.</title>
        <authorList>
            <person name="Hovde B."/>
        </authorList>
    </citation>
    <scope>NUCLEOTIDE SEQUENCE [LARGE SCALE GENOMIC DNA]</scope>
    <source>
        <strain evidence="2 3">CCMP1776</strain>
    </source>
</reference>
<accession>A0A4D9DA83</accession>
<feature type="compositionally biased region" description="Basic residues" evidence="1">
    <location>
        <begin position="27"/>
        <end position="38"/>
    </location>
</feature>
<name>A0A4D9DA83_9STRA</name>
<evidence type="ECO:0000313" key="2">
    <source>
        <dbReference type="EMBL" id="TFJ88350.1"/>
    </source>
</evidence>
<proteinExistence type="predicted"/>
<feature type="compositionally biased region" description="Gly residues" evidence="1">
    <location>
        <begin position="116"/>
        <end position="129"/>
    </location>
</feature>
<feature type="compositionally biased region" description="Basic and acidic residues" evidence="1">
    <location>
        <begin position="71"/>
        <end position="113"/>
    </location>
</feature>
<dbReference type="Proteomes" id="UP000355283">
    <property type="component" value="Unassembled WGS sequence"/>
</dbReference>
<keyword evidence="3" id="KW-1185">Reference proteome</keyword>
<dbReference type="EMBL" id="SDOX01000002">
    <property type="protein sequence ID" value="TFJ88350.1"/>
    <property type="molecule type" value="Genomic_DNA"/>
</dbReference>
<protein>
    <submittedName>
        <fullName evidence="2">Uncharacterized protein</fullName>
    </submittedName>
</protein>
<feature type="region of interest" description="Disordered" evidence="1">
    <location>
        <begin position="1"/>
        <end position="129"/>
    </location>
</feature>
<organism evidence="2 3">
    <name type="scientific">Nannochloropsis salina CCMP1776</name>
    <dbReference type="NCBI Taxonomy" id="1027361"/>
    <lineage>
        <taxon>Eukaryota</taxon>
        <taxon>Sar</taxon>
        <taxon>Stramenopiles</taxon>
        <taxon>Ochrophyta</taxon>
        <taxon>Eustigmatophyceae</taxon>
        <taxon>Eustigmatales</taxon>
        <taxon>Monodopsidaceae</taxon>
        <taxon>Microchloropsis</taxon>
        <taxon>Microchloropsis salina</taxon>
    </lineage>
</organism>
<sequence length="129" mass="13754">MGGKKKERKKKEEEEDGRGGGGGRGGGRTRRRGRRRRIGRDELKGWGQQGAGVKLTRRSTRPKFSVLGDGGGRREEGGGRREEGERGLADDGTGRREGRRGGSLKGEDSKSHQGELGVGRGKSGGGKTV</sequence>
<evidence type="ECO:0000313" key="3">
    <source>
        <dbReference type="Proteomes" id="UP000355283"/>
    </source>
</evidence>